<reference evidence="2 3" key="1">
    <citation type="submission" date="2016-11" db="EMBL/GenBank/DDBJ databases">
        <title>The macronuclear genome of Stentor coeruleus: a giant cell with tiny introns.</title>
        <authorList>
            <person name="Slabodnick M."/>
            <person name="Ruby J.G."/>
            <person name="Reiff S.B."/>
            <person name="Swart E.C."/>
            <person name="Gosai S."/>
            <person name="Prabakaran S."/>
            <person name="Witkowska E."/>
            <person name="Larue G.E."/>
            <person name="Fisher S."/>
            <person name="Freeman R.M."/>
            <person name="Gunawardena J."/>
            <person name="Chu W."/>
            <person name="Stover N.A."/>
            <person name="Gregory B.D."/>
            <person name="Nowacki M."/>
            <person name="Derisi J."/>
            <person name="Roy S.W."/>
            <person name="Marshall W.F."/>
            <person name="Sood P."/>
        </authorList>
    </citation>
    <scope>NUCLEOTIDE SEQUENCE [LARGE SCALE GENOMIC DNA]</scope>
    <source>
        <strain evidence="2">WM001</strain>
    </source>
</reference>
<evidence type="ECO:0000313" key="2">
    <source>
        <dbReference type="EMBL" id="OMJ79918.1"/>
    </source>
</evidence>
<organism evidence="2 3">
    <name type="scientific">Stentor coeruleus</name>
    <dbReference type="NCBI Taxonomy" id="5963"/>
    <lineage>
        <taxon>Eukaryota</taxon>
        <taxon>Sar</taxon>
        <taxon>Alveolata</taxon>
        <taxon>Ciliophora</taxon>
        <taxon>Postciliodesmatophora</taxon>
        <taxon>Heterotrichea</taxon>
        <taxon>Heterotrichida</taxon>
        <taxon>Stentoridae</taxon>
        <taxon>Stentor</taxon>
    </lineage>
</organism>
<evidence type="ECO:0000256" key="1">
    <source>
        <dbReference type="SAM" id="MobiDB-lite"/>
    </source>
</evidence>
<proteinExistence type="predicted"/>
<keyword evidence="3" id="KW-1185">Reference proteome</keyword>
<dbReference type="Proteomes" id="UP000187209">
    <property type="component" value="Unassembled WGS sequence"/>
</dbReference>
<dbReference type="AlphaFoldDB" id="A0A1R2BSY7"/>
<comment type="caution">
    <text evidence="2">The sequence shown here is derived from an EMBL/GenBank/DDBJ whole genome shotgun (WGS) entry which is preliminary data.</text>
</comment>
<evidence type="ECO:0000313" key="3">
    <source>
        <dbReference type="Proteomes" id="UP000187209"/>
    </source>
</evidence>
<dbReference type="EMBL" id="MPUH01000448">
    <property type="protein sequence ID" value="OMJ79918.1"/>
    <property type="molecule type" value="Genomic_DNA"/>
</dbReference>
<sequence>MIKFMNPQEYQRHCRTSTINRYEDFQIYTEDHKKIQENLELSTKETPMHQTPVCEAYLHEMVQILESIQNRLKLEQNCKEEKNKCLRNQVLEAFFKVSNSPPQNRKKKSRKYNNSIGKGIKKTAKISSGHSKGKISDPKIKKLSGLSPKLKNPHCSSMNLLKLSARSLKVPPSNSEFKPSFLV</sequence>
<feature type="region of interest" description="Disordered" evidence="1">
    <location>
        <begin position="98"/>
        <end position="117"/>
    </location>
</feature>
<feature type="region of interest" description="Disordered" evidence="1">
    <location>
        <begin position="124"/>
        <end position="151"/>
    </location>
</feature>
<name>A0A1R2BSY7_9CILI</name>
<protein>
    <submittedName>
        <fullName evidence="2">Uncharacterized protein</fullName>
    </submittedName>
</protein>
<accession>A0A1R2BSY7</accession>
<gene>
    <name evidence="2" type="ORF">SteCoe_19948</name>
</gene>